<organism evidence="2 3">
    <name type="scientific">Corynebacterium haemomassiliense</name>
    <dbReference type="NCBI Taxonomy" id="2754726"/>
    <lineage>
        <taxon>Bacteria</taxon>
        <taxon>Bacillati</taxon>
        <taxon>Actinomycetota</taxon>
        <taxon>Actinomycetes</taxon>
        <taxon>Mycobacteriales</taxon>
        <taxon>Corynebacteriaceae</taxon>
        <taxon>Corynebacterium</taxon>
    </lineage>
</organism>
<name>A0A7W2ECD7_9CORY</name>
<evidence type="ECO:0008006" key="4">
    <source>
        <dbReference type="Google" id="ProtNLM"/>
    </source>
</evidence>
<dbReference type="GO" id="GO:0006508">
    <property type="term" value="P:proteolysis"/>
    <property type="evidence" value="ECO:0007669"/>
    <property type="project" value="InterPro"/>
</dbReference>
<evidence type="ECO:0000313" key="3">
    <source>
        <dbReference type="Proteomes" id="UP000523682"/>
    </source>
</evidence>
<keyword evidence="3" id="KW-1185">Reference proteome</keyword>
<protein>
    <recommendedName>
        <fullName evidence="4">Peptidase S1 domain-containing protein</fullName>
    </recommendedName>
</protein>
<dbReference type="SUPFAM" id="SSF50494">
    <property type="entry name" value="Trypsin-like serine proteases"/>
    <property type="match status" value="1"/>
</dbReference>
<feature type="chain" id="PRO_5030993492" description="Peptidase S1 domain-containing protein" evidence="1">
    <location>
        <begin position="28"/>
        <end position="370"/>
    </location>
</feature>
<dbReference type="Proteomes" id="UP000523682">
    <property type="component" value="Unassembled WGS sequence"/>
</dbReference>
<evidence type="ECO:0000256" key="1">
    <source>
        <dbReference type="SAM" id="SignalP"/>
    </source>
</evidence>
<gene>
    <name evidence="2" type="ORF">H0193_09370</name>
</gene>
<proteinExistence type="predicted"/>
<dbReference type="InterPro" id="IPR009003">
    <property type="entry name" value="Peptidase_S1_PA"/>
</dbReference>
<dbReference type="InterPro" id="IPR018114">
    <property type="entry name" value="TRYPSIN_HIS"/>
</dbReference>
<dbReference type="EMBL" id="JACDTZ010000002">
    <property type="protein sequence ID" value="MBA5245007.1"/>
    <property type="molecule type" value="Genomic_DNA"/>
</dbReference>
<comment type="caution">
    <text evidence="2">The sequence shown here is derived from an EMBL/GenBank/DDBJ whole genome shotgun (WGS) entry which is preliminary data.</text>
</comment>
<dbReference type="RefSeq" id="WP_181889695.1">
    <property type="nucleotide sequence ID" value="NZ_CP170998.1"/>
</dbReference>
<feature type="signal peptide" evidence="1">
    <location>
        <begin position="1"/>
        <end position="27"/>
    </location>
</feature>
<keyword evidence="1" id="KW-0732">Signal</keyword>
<dbReference type="GO" id="GO:0004252">
    <property type="term" value="F:serine-type endopeptidase activity"/>
    <property type="evidence" value="ECO:0007669"/>
    <property type="project" value="InterPro"/>
</dbReference>
<sequence length="370" mass="38446">MKTPASLAAAALLLSLAAPLTTFTAQAAEPALAAPGAPFRVPAVNPPAQAATPWGERLNVPPELYTVTCSQGPSGTVATPTGPQRVMLTASHCVNRIPGMPEPSSTINVPIGDGYTRIGTRGPNSGPTTETHSLADLPAALTEPDWAFVRIDDSATATDLSHSRDAAGGSAGAPVQLTGIRDYRTLRPGEYSVDNFGQPICKDGATTGRSCGRQIARGRDTVYSVGVAAEMGDSGGVNFDPRDGAVIGTSHGVIGPLFVSQAADRALEDAYGIPDGQVNQAFQIAGTAPRAEFTTSGAERERIDRATRELNPGYVPPNPKTELRRAVNEAGQAAHETARRALRGGVDAGEVQRLVEKHGNDIALWAGFAR</sequence>
<evidence type="ECO:0000313" key="2">
    <source>
        <dbReference type="EMBL" id="MBA5245007.1"/>
    </source>
</evidence>
<dbReference type="Gene3D" id="2.40.10.10">
    <property type="entry name" value="Trypsin-like serine proteases"/>
    <property type="match status" value="2"/>
</dbReference>
<reference evidence="2 3" key="1">
    <citation type="submission" date="2020-07" db="EMBL/GenBank/DDBJ databases">
        <title>Draft genome and description of Corynebacterium haemomassiliense strain Marseile-Q3615 sp. nov.</title>
        <authorList>
            <person name="Boxberger M."/>
            <person name="La Scola B."/>
        </authorList>
    </citation>
    <scope>NUCLEOTIDE SEQUENCE [LARGE SCALE GENOMIC DNA]</scope>
    <source>
        <strain evidence="2 3">Marseille-Q3615</strain>
    </source>
</reference>
<dbReference type="PROSITE" id="PS00134">
    <property type="entry name" value="TRYPSIN_HIS"/>
    <property type="match status" value="1"/>
</dbReference>
<accession>A0A7W2ECD7</accession>
<dbReference type="AlphaFoldDB" id="A0A7W2ECD7"/>
<dbReference type="InterPro" id="IPR043504">
    <property type="entry name" value="Peptidase_S1_PA_chymotrypsin"/>
</dbReference>